<name>A0A0R2NZF4_9ACTN</name>
<dbReference type="PANTHER" id="PTHR11469">
    <property type="entry name" value="GLUCOSE-6-PHOSPHATE ISOMERASE"/>
    <property type="match status" value="1"/>
</dbReference>
<dbReference type="SUPFAM" id="SSF53697">
    <property type="entry name" value="SIS domain"/>
    <property type="match status" value="1"/>
</dbReference>
<dbReference type="GO" id="GO:0004347">
    <property type="term" value="F:glucose-6-phosphate isomerase activity"/>
    <property type="evidence" value="ECO:0007669"/>
    <property type="project" value="InterPro"/>
</dbReference>
<dbReference type="GO" id="GO:0006096">
    <property type="term" value="P:glycolytic process"/>
    <property type="evidence" value="ECO:0007669"/>
    <property type="project" value="UniProtKB-KW"/>
</dbReference>
<dbReference type="Proteomes" id="UP000053941">
    <property type="component" value="Unassembled WGS sequence"/>
</dbReference>
<dbReference type="PANTHER" id="PTHR11469:SF1">
    <property type="entry name" value="GLUCOSE-6-PHOSPHATE ISOMERASE"/>
    <property type="match status" value="1"/>
</dbReference>
<evidence type="ECO:0000256" key="1">
    <source>
        <dbReference type="ARBA" id="ARBA00022432"/>
    </source>
</evidence>
<dbReference type="Pfam" id="PF00342">
    <property type="entry name" value="PGI"/>
    <property type="match status" value="1"/>
</dbReference>
<keyword evidence="3 4" id="KW-0413">Isomerase</keyword>
<reference evidence="4 5" key="1">
    <citation type="submission" date="2015-10" db="EMBL/GenBank/DDBJ databases">
        <title>Metagenome-Assembled Genomes uncover a global brackish microbiome.</title>
        <authorList>
            <person name="Hugerth L.W."/>
            <person name="Larsson J."/>
            <person name="Alneberg J."/>
            <person name="Lindh M.V."/>
            <person name="Legrand C."/>
            <person name="Pinhassi J."/>
            <person name="Andersson A.F."/>
        </authorList>
    </citation>
    <scope>NUCLEOTIDE SEQUENCE [LARGE SCALE GENOMIC DNA]</scope>
    <source>
        <strain evidence="4">BACL2 MAG-120802-bin41</strain>
    </source>
</reference>
<dbReference type="GO" id="GO:0005829">
    <property type="term" value="C:cytosol"/>
    <property type="evidence" value="ECO:0007669"/>
    <property type="project" value="TreeGrafter"/>
</dbReference>
<sequence>MIKLTGFKQGRGLWEKLDKVIDRLANCDPTIWGESAAKEAAIRLNWVNLPEKSRELLPQLDALSAWSREFGHEVFILCGMGGSSLAPEVMAQVYKKELTILDSTDPAHVKRVLDQDLSKSCIIIGSKSGSTIETASQMAAANEQLIEQGLDPKNHFVVITDPGSPLDVQAREIGLRVVNADPNVGGRFSALSAYGLTPAALIGIDISILLDDAYEASLSFAKPDSVVTQVAAALADKFFSFTGFLDTGSNVAGLGEWIEQLIAESTGKDGKGVLPITLRRKSSLNYPVISFDGSGSNSVEASLGEHFIFWQWVTALLGYLLEVDPFNQPNVTEAKEKTSALLSRWSKGREEITPVFESENIAIYSSLQENSVEHYLEKAIANSRGYLAIMAYLHRGGDDQIKDLAPLLESKSKLPTTFGWGPRFLHSTGQFHKGGPSTGSFIQITAESENTWPIAGRDFGFETLIMAQALGDMEALSSRDFSVIRFHLKNRKQGIAELLSAAEKI</sequence>
<dbReference type="InterPro" id="IPR046348">
    <property type="entry name" value="SIS_dom_sf"/>
</dbReference>
<keyword evidence="1" id="KW-0312">Gluconeogenesis</keyword>
<evidence type="ECO:0000256" key="3">
    <source>
        <dbReference type="ARBA" id="ARBA00023235"/>
    </source>
</evidence>
<dbReference type="GO" id="GO:0051156">
    <property type="term" value="P:glucose 6-phosphate metabolic process"/>
    <property type="evidence" value="ECO:0007669"/>
    <property type="project" value="TreeGrafter"/>
</dbReference>
<dbReference type="AlphaFoldDB" id="A0A0R2NZF4"/>
<proteinExistence type="predicted"/>
<keyword evidence="2" id="KW-0324">Glycolysis</keyword>
<dbReference type="GO" id="GO:0006094">
    <property type="term" value="P:gluconeogenesis"/>
    <property type="evidence" value="ECO:0007669"/>
    <property type="project" value="UniProtKB-KW"/>
</dbReference>
<dbReference type="EMBL" id="LIAS01000032">
    <property type="protein sequence ID" value="KRO31004.1"/>
    <property type="molecule type" value="Genomic_DNA"/>
</dbReference>
<evidence type="ECO:0000256" key="2">
    <source>
        <dbReference type="ARBA" id="ARBA00023152"/>
    </source>
</evidence>
<evidence type="ECO:0000313" key="5">
    <source>
        <dbReference type="Proteomes" id="UP000053941"/>
    </source>
</evidence>
<protein>
    <submittedName>
        <fullName evidence="4">Glucose-6-phosphate isomerase</fullName>
    </submittedName>
</protein>
<dbReference type="PROSITE" id="PS51463">
    <property type="entry name" value="P_GLUCOSE_ISOMERASE_3"/>
    <property type="match status" value="1"/>
</dbReference>
<accession>A0A0R2NZF4</accession>
<dbReference type="GO" id="GO:0048029">
    <property type="term" value="F:monosaccharide binding"/>
    <property type="evidence" value="ECO:0007669"/>
    <property type="project" value="TreeGrafter"/>
</dbReference>
<evidence type="ECO:0000313" key="4">
    <source>
        <dbReference type="EMBL" id="KRO31004.1"/>
    </source>
</evidence>
<comment type="caution">
    <text evidence="4">The sequence shown here is derived from an EMBL/GenBank/DDBJ whole genome shotgun (WGS) entry which is preliminary data.</text>
</comment>
<organism evidence="4 5">
    <name type="scientific">Actinobacteria bacterium BACL2 MAG-120802-bin41</name>
    <dbReference type="NCBI Taxonomy" id="1655568"/>
    <lineage>
        <taxon>Bacteria</taxon>
        <taxon>Bacillati</taxon>
        <taxon>Actinomycetota</taxon>
        <taxon>Actinomycetes</taxon>
        <taxon>Actinomycetes incertae sedis</taxon>
        <taxon>ac1 cluster</taxon>
    </lineage>
</organism>
<dbReference type="Gene3D" id="3.40.50.10490">
    <property type="entry name" value="Glucose-6-phosphate isomerase like protein, domain 1"/>
    <property type="match status" value="3"/>
</dbReference>
<dbReference type="InterPro" id="IPR001672">
    <property type="entry name" value="G6P_Isomerase"/>
</dbReference>
<dbReference type="GO" id="GO:0097367">
    <property type="term" value="F:carbohydrate derivative binding"/>
    <property type="evidence" value="ECO:0007669"/>
    <property type="project" value="InterPro"/>
</dbReference>
<gene>
    <name evidence="4" type="ORF">ABR60_02295</name>
</gene>